<name>A0A0P0R8M4_9BURK</name>
<dbReference type="KEGG" id="bcai:K788_0002240"/>
<proteinExistence type="predicted"/>
<reference evidence="1 2" key="1">
    <citation type="journal article" date="2014" name="Genome Announc.">
        <title>Draft Genome Sequence of the Haloacid-Degrading Burkholderia caribensis Strain MBA4.</title>
        <authorList>
            <person name="Pan Y."/>
            <person name="Kong K.F."/>
            <person name="Tsang J.S."/>
        </authorList>
    </citation>
    <scope>NUCLEOTIDE SEQUENCE [LARGE SCALE GENOMIC DNA]</scope>
    <source>
        <strain evidence="1 2">MBA4</strain>
    </source>
</reference>
<sequence>MTPEYDETGKTREREAFAIERKAANDELRKVWLVQATERRQRKNSS</sequence>
<organism evidence="1 2">
    <name type="scientific">Paraburkholderia caribensis MBA4</name>
    <dbReference type="NCBI Taxonomy" id="1323664"/>
    <lineage>
        <taxon>Bacteria</taxon>
        <taxon>Pseudomonadati</taxon>
        <taxon>Pseudomonadota</taxon>
        <taxon>Betaproteobacteria</taxon>
        <taxon>Burkholderiales</taxon>
        <taxon>Burkholderiaceae</taxon>
        <taxon>Paraburkholderia</taxon>
    </lineage>
</organism>
<dbReference type="EMBL" id="CP012746">
    <property type="protein sequence ID" value="ALL64729.1"/>
    <property type="molecule type" value="Genomic_DNA"/>
</dbReference>
<gene>
    <name evidence="1" type="ORF">K788_0002240</name>
</gene>
<dbReference type="AlphaFoldDB" id="A0A0P0R8M4"/>
<evidence type="ECO:0000313" key="2">
    <source>
        <dbReference type="Proteomes" id="UP000019146"/>
    </source>
</evidence>
<accession>A0A0P0R8M4</accession>
<dbReference type="Proteomes" id="UP000019146">
    <property type="component" value="Chromosome 1"/>
</dbReference>
<evidence type="ECO:0000313" key="1">
    <source>
        <dbReference type="EMBL" id="ALL64729.1"/>
    </source>
</evidence>
<protein>
    <submittedName>
        <fullName evidence="1">Uncharacterized protein</fullName>
    </submittedName>
</protein>